<dbReference type="Pfam" id="PF04542">
    <property type="entry name" value="Sigma70_r2"/>
    <property type="match status" value="1"/>
</dbReference>
<dbReference type="InterPro" id="IPR014284">
    <property type="entry name" value="RNA_pol_sigma-70_dom"/>
</dbReference>
<proteinExistence type="inferred from homology"/>
<keyword evidence="2" id="KW-0805">Transcription regulation</keyword>
<dbReference type="Gene3D" id="1.10.1740.10">
    <property type="match status" value="1"/>
</dbReference>
<dbReference type="InterPro" id="IPR013324">
    <property type="entry name" value="RNA_pol_sigma_r3/r4-like"/>
</dbReference>
<keyword evidence="4" id="KW-0804">Transcription</keyword>
<dbReference type="SUPFAM" id="SSF88659">
    <property type="entry name" value="Sigma3 and sigma4 domains of RNA polymerase sigma factors"/>
    <property type="match status" value="1"/>
</dbReference>
<evidence type="ECO:0000259" key="5">
    <source>
        <dbReference type="Pfam" id="PF04542"/>
    </source>
</evidence>
<feature type="domain" description="RNA polymerase sigma factor 70 region 4 type 2" evidence="6">
    <location>
        <begin position="112"/>
        <end position="164"/>
    </location>
</feature>
<dbReference type="GO" id="GO:0016987">
    <property type="term" value="F:sigma factor activity"/>
    <property type="evidence" value="ECO:0007669"/>
    <property type="project" value="UniProtKB-KW"/>
</dbReference>
<evidence type="ECO:0000256" key="3">
    <source>
        <dbReference type="ARBA" id="ARBA00023082"/>
    </source>
</evidence>
<evidence type="ECO:0008006" key="9">
    <source>
        <dbReference type="Google" id="ProtNLM"/>
    </source>
</evidence>
<dbReference type="STRING" id="1515746.HR45_18800"/>
<dbReference type="SUPFAM" id="SSF88946">
    <property type="entry name" value="Sigma2 domain of RNA polymerase sigma factors"/>
    <property type="match status" value="1"/>
</dbReference>
<dbReference type="OrthoDB" id="6689546at2"/>
<feature type="domain" description="RNA polymerase sigma-70 region 2" evidence="5">
    <location>
        <begin position="16"/>
        <end position="74"/>
    </location>
</feature>
<dbReference type="RefSeq" id="WP_037445732.1">
    <property type="nucleotide sequence ID" value="NZ_JPEO01000027.1"/>
</dbReference>
<dbReference type="InterPro" id="IPR039425">
    <property type="entry name" value="RNA_pol_sigma-70-like"/>
</dbReference>
<evidence type="ECO:0000313" key="7">
    <source>
        <dbReference type="EMBL" id="KFZ36000.1"/>
    </source>
</evidence>
<dbReference type="GO" id="GO:0003677">
    <property type="term" value="F:DNA binding"/>
    <property type="evidence" value="ECO:0007669"/>
    <property type="project" value="InterPro"/>
</dbReference>
<dbReference type="eggNOG" id="COG1595">
    <property type="taxonomic scope" value="Bacteria"/>
</dbReference>
<name>A0A094J7V0_9GAMM</name>
<dbReference type="Pfam" id="PF08281">
    <property type="entry name" value="Sigma70_r4_2"/>
    <property type="match status" value="1"/>
</dbReference>
<evidence type="ECO:0000313" key="8">
    <source>
        <dbReference type="Proteomes" id="UP000029264"/>
    </source>
</evidence>
<dbReference type="InterPro" id="IPR013325">
    <property type="entry name" value="RNA_pol_sigma_r2"/>
</dbReference>
<evidence type="ECO:0000256" key="2">
    <source>
        <dbReference type="ARBA" id="ARBA00023015"/>
    </source>
</evidence>
<dbReference type="InterPro" id="IPR036388">
    <property type="entry name" value="WH-like_DNA-bd_sf"/>
</dbReference>
<dbReference type="InterPro" id="IPR007627">
    <property type="entry name" value="RNA_pol_sigma70_r2"/>
</dbReference>
<evidence type="ECO:0000256" key="4">
    <source>
        <dbReference type="ARBA" id="ARBA00023163"/>
    </source>
</evidence>
<dbReference type="PANTHER" id="PTHR43133:SF63">
    <property type="entry name" value="RNA POLYMERASE SIGMA FACTOR FECI-RELATED"/>
    <property type="match status" value="1"/>
</dbReference>
<comment type="similarity">
    <text evidence="1">Belongs to the sigma-70 factor family. ECF subfamily.</text>
</comment>
<keyword evidence="3" id="KW-0731">Sigma factor</keyword>
<dbReference type="EMBL" id="JPEO01000027">
    <property type="protein sequence ID" value="KFZ36000.1"/>
    <property type="molecule type" value="Genomic_DNA"/>
</dbReference>
<comment type="caution">
    <text evidence="7">The sequence shown here is derived from an EMBL/GenBank/DDBJ whole genome shotgun (WGS) entry which is preliminary data.</text>
</comment>
<reference evidence="7 8" key="1">
    <citation type="submission" date="2014-06" db="EMBL/GenBank/DDBJ databases">
        <title>Shewanella sp. YQH10.</title>
        <authorList>
            <person name="Liu Y."/>
            <person name="Zeng R."/>
        </authorList>
    </citation>
    <scope>NUCLEOTIDE SEQUENCE [LARGE SCALE GENOMIC DNA]</scope>
    <source>
        <strain evidence="7 8">YQH10</strain>
    </source>
</reference>
<dbReference type="GO" id="GO:0006352">
    <property type="term" value="P:DNA-templated transcription initiation"/>
    <property type="evidence" value="ECO:0007669"/>
    <property type="project" value="InterPro"/>
</dbReference>
<keyword evidence="8" id="KW-1185">Reference proteome</keyword>
<accession>A0A094J7V0</accession>
<dbReference type="Gene3D" id="1.10.10.10">
    <property type="entry name" value="Winged helix-like DNA-binding domain superfamily/Winged helix DNA-binding domain"/>
    <property type="match status" value="1"/>
</dbReference>
<dbReference type="AlphaFoldDB" id="A0A094J7V0"/>
<organism evidence="7 8">
    <name type="scientific">Shewanella mangrovi</name>
    <dbReference type="NCBI Taxonomy" id="1515746"/>
    <lineage>
        <taxon>Bacteria</taxon>
        <taxon>Pseudomonadati</taxon>
        <taxon>Pseudomonadota</taxon>
        <taxon>Gammaproteobacteria</taxon>
        <taxon>Alteromonadales</taxon>
        <taxon>Shewanellaceae</taxon>
        <taxon>Shewanella</taxon>
    </lineage>
</organism>
<sequence>MQDESSEKRSLFAIFSECKSSLSSVVRRYSNRHHDVEDILQEAFLNAFLAEKSKPIHAPKKYLYTVTKNLAIRENSKVATKLTEFIDDHADPLLLSNEDDLFEQLSAEQERQLLLEALNQLPSQCQQVTRLRLINGIKVKDIALMLNLSIKTVEKHMAKGLERCDEYILHATSSLVEDSNQFSQDATANQTQRNVK</sequence>
<dbReference type="NCBIfam" id="TIGR02937">
    <property type="entry name" value="sigma70-ECF"/>
    <property type="match status" value="1"/>
</dbReference>
<protein>
    <recommendedName>
        <fullName evidence="9">RNA polymerase sigma factor</fullName>
    </recommendedName>
</protein>
<evidence type="ECO:0000256" key="1">
    <source>
        <dbReference type="ARBA" id="ARBA00010641"/>
    </source>
</evidence>
<dbReference type="InterPro" id="IPR013249">
    <property type="entry name" value="RNA_pol_sigma70_r4_t2"/>
</dbReference>
<dbReference type="Proteomes" id="UP000029264">
    <property type="component" value="Unassembled WGS sequence"/>
</dbReference>
<evidence type="ECO:0000259" key="6">
    <source>
        <dbReference type="Pfam" id="PF08281"/>
    </source>
</evidence>
<gene>
    <name evidence="7" type="ORF">HR45_18800</name>
</gene>
<dbReference type="PANTHER" id="PTHR43133">
    <property type="entry name" value="RNA POLYMERASE ECF-TYPE SIGMA FACTO"/>
    <property type="match status" value="1"/>
</dbReference>